<evidence type="ECO:0000313" key="5">
    <source>
        <dbReference type="EMBL" id="OWZ06756.1"/>
    </source>
</evidence>
<evidence type="ECO:0000256" key="1">
    <source>
        <dbReference type="ARBA" id="ARBA00004340"/>
    </source>
</evidence>
<dbReference type="GO" id="GO:0005576">
    <property type="term" value="C:extracellular region"/>
    <property type="evidence" value="ECO:0007669"/>
    <property type="project" value="UniProtKB-SubCell"/>
</dbReference>
<gene>
    <name evidence="5" type="ORF">PHMEG_00020948</name>
</gene>
<dbReference type="Proteomes" id="UP000198211">
    <property type="component" value="Unassembled WGS sequence"/>
</dbReference>
<dbReference type="Pfam" id="PF20147">
    <property type="entry name" value="Crinkler"/>
    <property type="match status" value="1"/>
</dbReference>
<proteinExistence type="predicted"/>
<keyword evidence="3" id="KW-0964">Secreted</keyword>
<dbReference type="GO" id="GO:0043657">
    <property type="term" value="C:host cell"/>
    <property type="evidence" value="ECO:0007669"/>
    <property type="project" value="UniProtKB-SubCell"/>
</dbReference>
<comment type="caution">
    <text evidence="5">The sequence shown here is derived from an EMBL/GenBank/DDBJ whole genome shotgun (WGS) entry which is preliminary data.</text>
</comment>
<evidence type="ECO:0000256" key="3">
    <source>
        <dbReference type="ARBA" id="ARBA00022525"/>
    </source>
</evidence>
<feature type="non-terminal residue" evidence="5">
    <location>
        <position position="232"/>
    </location>
</feature>
<dbReference type="InterPro" id="IPR045379">
    <property type="entry name" value="Crinkler_N"/>
</dbReference>
<dbReference type="EMBL" id="NBNE01003832">
    <property type="protein sequence ID" value="OWZ06756.1"/>
    <property type="molecule type" value="Genomic_DNA"/>
</dbReference>
<dbReference type="OrthoDB" id="123702at2759"/>
<sequence>MINLLRAIIGGTGRAFKVKIDRDQLIGNLKKAIQKLRTITCKPIALQLFLAPTESGQWLTEDDVDTSKLKKLSSSWKLSRECLLGSDVPLGEEVIHVLVVVPGRIVALKNDLEWKEPQRFCESSGKDWAYQGSSKLVDVLRNPFSDHFNAWEKGCSGTGKSHMLDEIKGLLCVAALLNVPELKTRMENAYLFHVTFENDTPWVGSLLNPDFPVNDISYRMLYQLMKERENWQ</sequence>
<comment type="subcellular location">
    <subcellularLocation>
        <location evidence="1">Host cell</location>
    </subcellularLocation>
    <subcellularLocation>
        <location evidence="2">Secreted</location>
    </subcellularLocation>
</comment>
<protein>
    <submittedName>
        <fullName evidence="5">Crinkler (CRN)</fullName>
    </submittedName>
</protein>
<evidence type="ECO:0000313" key="6">
    <source>
        <dbReference type="Proteomes" id="UP000198211"/>
    </source>
</evidence>
<reference evidence="6" key="1">
    <citation type="submission" date="2017-03" db="EMBL/GenBank/DDBJ databases">
        <title>Phytopthora megakarya and P. palmivora, two closely related causual agents of cacao black pod achieved similar genome size and gene model numbers by different mechanisms.</title>
        <authorList>
            <person name="Ali S."/>
            <person name="Shao J."/>
            <person name="Larry D.J."/>
            <person name="Kronmiller B."/>
            <person name="Shen D."/>
            <person name="Strem M.D."/>
            <person name="Melnick R.L."/>
            <person name="Guiltinan M.J."/>
            <person name="Tyler B.M."/>
            <person name="Meinhardt L.W."/>
            <person name="Bailey B.A."/>
        </authorList>
    </citation>
    <scope>NUCLEOTIDE SEQUENCE [LARGE SCALE GENOMIC DNA]</scope>
    <source>
        <strain evidence="6">zdho120</strain>
    </source>
</reference>
<name>A0A225VMM0_9STRA</name>
<keyword evidence="6" id="KW-1185">Reference proteome</keyword>
<evidence type="ECO:0000259" key="4">
    <source>
        <dbReference type="Pfam" id="PF20147"/>
    </source>
</evidence>
<accession>A0A225VMM0</accession>
<organism evidence="5 6">
    <name type="scientific">Phytophthora megakarya</name>
    <dbReference type="NCBI Taxonomy" id="4795"/>
    <lineage>
        <taxon>Eukaryota</taxon>
        <taxon>Sar</taxon>
        <taxon>Stramenopiles</taxon>
        <taxon>Oomycota</taxon>
        <taxon>Peronosporomycetes</taxon>
        <taxon>Peronosporales</taxon>
        <taxon>Peronosporaceae</taxon>
        <taxon>Phytophthora</taxon>
    </lineage>
</organism>
<evidence type="ECO:0000256" key="2">
    <source>
        <dbReference type="ARBA" id="ARBA00004613"/>
    </source>
</evidence>
<dbReference type="AlphaFoldDB" id="A0A225VMM0"/>
<dbReference type="STRING" id="4795.A0A225VMM0"/>
<feature type="domain" description="Crinkler effector protein N-terminal" evidence="4">
    <location>
        <begin position="3"/>
        <end position="100"/>
    </location>
</feature>